<name>A0A3M7SBN4_BRAPC</name>
<keyword evidence="1" id="KW-1133">Transmembrane helix</keyword>
<evidence type="ECO:0000313" key="2">
    <source>
        <dbReference type="EMBL" id="RNA33253.1"/>
    </source>
</evidence>
<gene>
    <name evidence="2" type="ORF">BpHYR1_050393</name>
</gene>
<evidence type="ECO:0000313" key="3">
    <source>
        <dbReference type="Proteomes" id="UP000276133"/>
    </source>
</evidence>
<dbReference type="EMBL" id="REGN01001663">
    <property type="protein sequence ID" value="RNA33253.1"/>
    <property type="molecule type" value="Genomic_DNA"/>
</dbReference>
<evidence type="ECO:0000256" key="1">
    <source>
        <dbReference type="SAM" id="Phobius"/>
    </source>
</evidence>
<reference evidence="2 3" key="1">
    <citation type="journal article" date="2018" name="Sci. Rep.">
        <title>Genomic signatures of local adaptation to the degree of environmental predictability in rotifers.</title>
        <authorList>
            <person name="Franch-Gras L."/>
            <person name="Hahn C."/>
            <person name="Garcia-Roger E.M."/>
            <person name="Carmona M.J."/>
            <person name="Serra M."/>
            <person name="Gomez A."/>
        </authorList>
    </citation>
    <scope>NUCLEOTIDE SEQUENCE [LARGE SCALE GENOMIC DNA]</scope>
    <source>
        <strain evidence="2">HYR1</strain>
    </source>
</reference>
<dbReference type="AlphaFoldDB" id="A0A3M7SBN4"/>
<organism evidence="2 3">
    <name type="scientific">Brachionus plicatilis</name>
    <name type="common">Marine rotifer</name>
    <name type="synonym">Brachionus muelleri</name>
    <dbReference type="NCBI Taxonomy" id="10195"/>
    <lineage>
        <taxon>Eukaryota</taxon>
        <taxon>Metazoa</taxon>
        <taxon>Spiralia</taxon>
        <taxon>Gnathifera</taxon>
        <taxon>Rotifera</taxon>
        <taxon>Eurotatoria</taxon>
        <taxon>Monogononta</taxon>
        <taxon>Pseudotrocha</taxon>
        <taxon>Ploima</taxon>
        <taxon>Brachionidae</taxon>
        <taxon>Brachionus</taxon>
    </lineage>
</organism>
<comment type="caution">
    <text evidence="2">The sequence shown here is derived from an EMBL/GenBank/DDBJ whole genome shotgun (WGS) entry which is preliminary data.</text>
</comment>
<proteinExistence type="predicted"/>
<feature type="transmembrane region" description="Helical" evidence="1">
    <location>
        <begin position="31"/>
        <end position="49"/>
    </location>
</feature>
<keyword evidence="1" id="KW-0472">Membrane</keyword>
<sequence>MFVCHPLVYAVVEIQKTAKDKNWLAPETFTIYRFMKFYRFLFSYFLVFANKKHIIKYWNISVCHDLKQYNHHNMSNDINSTYYIQHVKCICDSIGVSQDISLDSSPNTFPIKESIKKLQFQKH</sequence>
<keyword evidence="3" id="KW-1185">Reference proteome</keyword>
<keyword evidence="1" id="KW-0812">Transmembrane</keyword>
<accession>A0A3M7SBN4</accession>
<protein>
    <submittedName>
        <fullName evidence="2">Uncharacterized protein</fullName>
    </submittedName>
</protein>
<dbReference type="Proteomes" id="UP000276133">
    <property type="component" value="Unassembled WGS sequence"/>
</dbReference>